<keyword evidence="4" id="KW-1185">Reference proteome</keyword>
<evidence type="ECO:0000313" key="3">
    <source>
        <dbReference type="EMBL" id="UTI65758.1"/>
    </source>
</evidence>
<feature type="compositionally biased region" description="Low complexity" evidence="1">
    <location>
        <begin position="18"/>
        <end position="37"/>
    </location>
</feature>
<gene>
    <name evidence="3" type="ORF">NBH00_05970</name>
</gene>
<feature type="transmembrane region" description="Helical" evidence="2">
    <location>
        <begin position="79"/>
        <end position="98"/>
    </location>
</feature>
<proteinExistence type="predicted"/>
<evidence type="ECO:0000313" key="4">
    <source>
        <dbReference type="Proteomes" id="UP001056035"/>
    </source>
</evidence>
<keyword evidence="2" id="KW-0812">Transmembrane</keyword>
<accession>A0ABY5DWU0</accession>
<dbReference type="RefSeq" id="WP_254572436.1">
    <property type="nucleotide sequence ID" value="NZ_CP098502.1"/>
</dbReference>
<feature type="transmembrane region" description="Helical" evidence="2">
    <location>
        <begin position="55"/>
        <end position="73"/>
    </location>
</feature>
<feature type="transmembrane region" description="Helical" evidence="2">
    <location>
        <begin position="110"/>
        <end position="130"/>
    </location>
</feature>
<dbReference type="Proteomes" id="UP001056035">
    <property type="component" value="Chromosome"/>
</dbReference>
<sequence>MGKRSRKREPTGQPRARPTTASAGRGAPAAAPAAPTSRKARMAEAPPAPWSPFPLVELCILAGLILLGVGFFSTGDGRLTLLVVGLALVAISAIELSIREHFAGFRSHTTLLAAATVIFPLVPLTVVFSIPRVPMLVAGAVLFGIMFIVLRSVFARRAGGFGFRA</sequence>
<feature type="region of interest" description="Disordered" evidence="1">
    <location>
        <begin position="1"/>
        <end position="45"/>
    </location>
</feature>
<evidence type="ECO:0000256" key="2">
    <source>
        <dbReference type="SAM" id="Phobius"/>
    </source>
</evidence>
<dbReference type="EMBL" id="CP098502">
    <property type="protein sequence ID" value="UTI65758.1"/>
    <property type="molecule type" value="Genomic_DNA"/>
</dbReference>
<protein>
    <submittedName>
        <fullName evidence="3">Uncharacterized protein</fullName>
    </submittedName>
</protein>
<evidence type="ECO:0000256" key="1">
    <source>
        <dbReference type="SAM" id="MobiDB-lite"/>
    </source>
</evidence>
<keyword evidence="2" id="KW-1133">Transmembrane helix</keyword>
<reference evidence="3 4" key="1">
    <citation type="submission" date="2022-06" db="EMBL/GenBank/DDBJ databases">
        <title>Paraconexibacter antarcticus.</title>
        <authorList>
            <person name="Kim C.S."/>
        </authorList>
    </citation>
    <scope>NUCLEOTIDE SEQUENCE [LARGE SCALE GENOMIC DNA]</scope>
    <source>
        <strain evidence="3 4">02-257</strain>
    </source>
</reference>
<feature type="transmembrane region" description="Helical" evidence="2">
    <location>
        <begin position="136"/>
        <end position="154"/>
    </location>
</feature>
<organism evidence="3 4">
    <name type="scientific">Paraconexibacter antarcticus</name>
    <dbReference type="NCBI Taxonomy" id="2949664"/>
    <lineage>
        <taxon>Bacteria</taxon>
        <taxon>Bacillati</taxon>
        <taxon>Actinomycetota</taxon>
        <taxon>Thermoleophilia</taxon>
        <taxon>Solirubrobacterales</taxon>
        <taxon>Paraconexibacteraceae</taxon>
        <taxon>Paraconexibacter</taxon>
    </lineage>
</organism>
<name>A0ABY5DWU0_9ACTN</name>
<keyword evidence="2" id="KW-0472">Membrane</keyword>